<dbReference type="RefSeq" id="WP_173018101.1">
    <property type="nucleotide sequence ID" value="NZ_WKRA01000003.1"/>
</dbReference>
<reference evidence="1 2" key="1">
    <citation type="journal article" date="2019" name="Nat. Med.">
        <title>A library of human gut bacterial isolates paired with longitudinal multiomics data enables mechanistic microbiome research.</title>
        <authorList>
            <person name="Poyet M."/>
            <person name="Groussin M."/>
            <person name="Gibbons S.M."/>
            <person name="Avila-Pacheco J."/>
            <person name="Jiang X."/>
            <person name="Kearney S.M."/>
            <person name="Perrotta A.R."/>
            <person name="Berdy B."/>
            <person name="Zhao S."/>
            <person name="Lieberman T.D."/>
            <person name="Swanson P.K."/>
            <person name="Smith M."/>
            <person name="Roesemann S."/>
            <person name="Alexander J.E."/>
            <person name="Rich S.A."/>
            <person name="Livny J."/>
            <person name="Vlamakis H."/>
            <person name="Clish C."/>
            <person name="Bullock K."/>
            <person name="Deik A."/>
            <person name="Scott J."/>
            <person name="Pierce K.A."/>
            <person name="Xavier R.J."/>
            <person name="Alm E.J."/>
        </authorList>
    </citation>
    <scope>NUCLEOTIDE SEQUENCE [LARGE SCALE GENOMIC DNA]</scope>
    <source>
        <strain evidence="1 2">BIOML-A3</strain>
    </source>
</reference>
<accession>A0A844DX94</accession>
<dbReference type="Proteomes" id="UP000431304">
    <property type="component" value="Unassembled WGS sequence"/>
</dbReference>
<sequence length="152" mass="17775">MKDNREVIMQSKNQKEAIDRIKQLGTKFNLTADILKNFQAGMVCYSRVLQENGEIVPVSQNKKYEKILAEFERKHDGYLVYHMIESVGCENTIISLLYVSDDEKEWEYERLEEDYIAAYCVNIVAPELSEYGDVFLESSENRVALMRNEFIL</sequence>
<dbReference type="AlphaFoldDB" id="A0A844DX94"/>
<protein>
    <submittedName>
        <fullName evidence="1">Uncharacterized protein</fullName>
    </submittedName>
</protein>
<evidence type="ECO:0000313" key="2">
    <source>
        <dbReference type="Proteomes" id="UP000431304"/>
    </source>
</evidence>
<organism evidence="1 2">
    <name type="scientific">Eubacterium ramulus</name>
    <dbReference type="NCBI Taxonomy" id="39490"/>
    <lineage>
        <taxon>Bacteria</taxon>
        <taxon>Bacillati</taxon>
        <taxon>Bacillota</taxon>
        <taxon>Clostridia</taxon>
        <taxon>Eubacteriales</taxon>
        <taxon>Eubacteriaceae</taxon>
        <taxon>Eubacterium</taxon>
    </lineage>
</organism>
<evidence type="ECO:0000313" key="1">
    <source>
        <dbReference type="EMBL" id="MSD15065.1"/>
    </source>
</evidence>
<gene>
    <name evidence="1" type="ORF">GKE72_03070</name>
</gene>
<comment type="caution">
    <text evidence="1">The sequence shown here is derived from an EMBL/GenBank/DDBJ whole genome shotgun (WGS) entry which is preliminary data.</text>
</comment>
<proteinExistence type="predicted"/>
<dbReference type="EMBL" id="WKRA01000003">
    <property type="protein sequence ID" value="MSD15065.1"/>
    <property type="molecule type" value="Genomic_DNA"/>
</dbReference>
<name>A0A844DX94_EUBRA</name>